<keyword evidence="4 7" id="KW-0472">Membrane</keyword>
<gene>
    <name evidence="9" type="ORF">B0T18DRAFT_394969</name>
</gene>
<evidence type="ECO:0000256" key="3">
    <source>
        <dbReference type="ARBA" id="ARBA00022989"/>
    </source>
</evidence>
<keyword evidence="2 7" id="KW-0812">Transmembrane</keyword>
<comment type="caution">
    <text evidence="9">The sequence shown here is derived from an EMBL/GenBank/DDBJ whole genome shotgun (WGS) entry which is preliminary data.</text>
</comment>
<feature type="region of interest" description="Disordered" evidence="6">
    <location>
        <begin position="333"/>
        <end position="367"/>
    </location>
</feature>
<feature type="transmembrane region" description="Helical" evidence="7">
    <location>
        <begin position="167"/>
        <end position="195"/>
    </location>
</feature>
<evidence type="ECO:0000259" key="8">
    <source>
        <dbReference type="Pfam" id="PF20684"/>
    </source>
</evidence>
<feature type="compositionally biased region" description="Basic and acidic residues" evidence="6">
    <location>
        <begin position="346"/>
        <end position="356"/>
    </location>
</feature>
<dbReference type="PANTHER" id="PTHR33048:SF129">
    <property type="entry name" value="INTEGRAL MEMBRANE PROTEIN-RELATED"/>
    <property type="match status" value="1"/>
</dbReference>
<dbReference type="PANTHER" id="PTHR33048">
    <property type="entry name" value="PTH11-LIKE INTEGRAL MEMBRANE PROTEIN (AFU_ORTHOLOGUE AFUA_5G11245)"/>
    <property type="match status" value="1"/>
</dbReference>
<evidence type="ECO:0000313" key="9">
    <source>
        <dbReference type="EMBL" id="KAK0738734.1"/>
    </source>
</evidence>
<feature type="transmembrane region" description="Helical" evidence="7">
    <location>
        <begin position="91"/>
        <end position="118"/>
    </location>
</feature>
<organism evidence="9 10">
    <name type="scientific">Schizothecium vesticola</name>
    <dbReference type="NCBI Taxonomy" id="314040"/>
    <lineage>
        <taxon>Eukaryota</taxon>
        <taxon>Fungi</taxon>
        <taxon>Dikarya</taxon>
        <taxon>Ascomycota</taxon>
        <taxon>Pezizomycotina</taxon>
        <taxon>Sordariomycetes</taxon>
        <taxon>Sordariomycetidae</taxon>
        <taxon>Sordariales</taxon>
        <taxon>Schizotheciaceae</taxon>
        <taxon>Schizothecium</taxon>
    </lineage>
</organism>
<proteinExistence type="inferred from homology"/>
<evidence type="ECO:0000256" key="6">
    <source>
        <dbReference type="SAM" id="MobiDB-lite"/>
    </source>
</evidence>
<accession>A0AA40BQV4</accession>
<evidence type="ECO:0000256" key="2">
    <source>
        <dbReference type="ARBA" id="ARBA00022692"/>
    </source>
</evidence>
<dbReference type="EMBL" id="JAUKUD010000007">
    <property type="protein sequence ID" value="KAK0738734.1"/>
    <property type="molecule type" value="Genomic_DNA"/>
</dbReference>
<reference evidence="9" key="1">
    <citation type="submission" date="2023-06" db="EMBL/GenBank/DDBJ databases">
        <title>Genome-scale phylogeny and comparative genomics of the fungal order Sordariales.</title>
        <authorList>
            <consortium name="Lawrence Berkeley National Laboratory"/>
            <person name="Hensen N."/>
            <person name="Bonometti L."/>
            <person name="Westerberg I."/>
            <person name="Brannstrom I.O."/>
            <person name="Guillou S."/>
            <person name="Cros-Aarteil S."/>
            <person name="Calhoun S."/>
            <person name="Haridas S."/>
            <person name="Kuo A."/>
            <person name="Mondo S."/>
            <person name="Pangilinan J."/>
            <person name="Riley R."/>
            <person name="LaButti K."/>
            <person name="Andreopoulos B."/>
            <person name="Lipzen A."/>
            <person name="Chen C."/>
            <person name="Yanf M."/>
            <person name="Daum C."/>
            <person name="Ng V."/>
            <person name="Clum A."/>
            <person name="Steindorff A."/>
            <person name="Ohm R."/>
            <person name="Martin F."/>
            <person name="Silar P."/>
            <person name="Natvig D."/>
            <person name="Lalanne C."/>
            <person name="Gautier V."/>
            <person name="Ament-velasquez S.L."/>
            <person name="Kruys A."/>
            <person name="Hutchinson M.I."/>
            <person name="Powell A.J."/>
            <person name="Barry K."/>
            <person name="Miller A.N."/>
            <person name="Grigoriev I.V."/>
            <person name="Debuchy R."/>
            <person name="Gladieux P."/>
            <person name="Thoren M.H."/>
            <person name="Johannesson H."/>
        </authorList>
    </citation>
    <scope>NUCLEOTIDE SEQUENCE</scope>
    <source>
        <strain evidence="9">SMH3187-1</strain>
    </source>
</reference>
<dbReference type="AlphaFoldDB" id="A0AA40BQV4"/>
<comment type="similarity">
    <text evidence="5">Belongs to the SAT4 family.</text>
</comment>
<feature type="transmembrane region" description="Helical" evidence="7">
    <location>
        <begin position="125"/>
        <end position="147"/>
    </location>
</feature>
<keyword evidence="3 7" id="KW-1133">Transmembrane helix</keyword>
<evidence type="ECO:0000256" key="4">
    <source>
        <dbReference type="ARBA" id="ARBA00023136"/>
    </source>
</evidence>
<sequence>MSTTEKPVPPDENVAPVHLAIVLSFYAVAVLVWSLRIWTRVWPRFAMTATDYLITVAMACKTVSLTFYSVAIRHGLGRHNHFISADDAFMINRYLLGVYMTGVVVSAFARISIAVLLLRFTTARAWRVAIWTIIAAQVCYVVGYEIVQLVQCKSVLMGSGSRCMTRAVVFTSTYILMGLSILSDFVCSALPMFLVWRMSRSVVEKTLVIVLMASCLLATACGGPKIYYMVIYDFRSSDFFWQLAPELLWCRIEESIIIIAACAPLLKGPVERLLGRFGLPTFGPTVRDLNMISSGDYVLDGGAWPDEGGRRVWIPPSDVEVGCYGVEGRVAESDMDAKASSTTVDGGEKASAKGDGEQLDVGGGSKT</sequence>
<dbReference type="InterPro" id="IPR052337">
    <property type="entry name" value="SAT4-like"/>
</dbReference>
<dbReference type="Pfam" id="PF20684">
    <property type="entry name" value="Fung_rhodopsin"/>
    <property type="match status" value="1"/>
</dbReference>
<keyword evidence="10" id="KW-1185">Reference proteome</keyword>
<evidence type="ECO:0000256" key="5">
    <source>
        <dbReference type="ARBA" id="ARBA00038359"/>
    </source>
</evidence>
<feature type="domain" description="Rhodopsin" evidence="8">
    <location>
        <begin position="35"/>
        <end position="271"/>
    </location>
</feature>
<dbReference type="GO" id="GO:0016020">
    <property type="term" value="C:membrane"/>
    <property type="evidence" value="ECO:0007669"/>
    <property type="project" value="UniProtKB-SubCell"/>
</dbReference>
<dbReference type="InterPro" id="IPR049326">
    <property type="entry name" value="Rhodopsin_dom_fungi"/>
</dbReference>
<comment type="subcellular location">
    <subcellularLocation>
        <location evidence="1">Membrane</location>
        <topology evidence="1">Multi-pass membrane protein</topology>
    </subcellularLocation>
</comment>
<evidence type="ECO:0000256" key="1">
    <source>
        <dbReference type="ARBA" id="ARBA00004141"/>
    </source>
</evidence>
<feature type="transmembrane region" description="Helical" evidence="7">
    <location>
        <begin position="17"/>
        <end position="38"/>
    </location>
</feature>
<feature type="transmembrane region" description="Helical" evidence="7">
    <location>
        <begin position="50"/>
        <end position="71"/>
    </location>
</feature>
<protein>
    <recommendedName>
        <fullName evidence="8">Rhodopsin domain-containing protein</fullName>
    </recommendedName>
</protein>
<feature type="transmembrane region" description="Helical" evidence="7">
    <location>
        <begin position="207"/>
        <end position="228"/>
    </location>
</feature>
<evidence type="ECO:0000313" key="10">
    <source>
        <dbReference type="Proteomes" id="UP001172155"/>
    </source>
</evidence>
<evidence type="ECO:0000256" key="7">
    <source>
        <dbReference type="SAM" id="Phobius"/>
    </source>
</evidence>
<dbReference type="Proteomes" id="UP001172155">
    <property type="component" value="Unassembled WGS sequence"/>
</dbReference>
<name>A0AA40BQV4_9PEZI</name>